<dbReference type="EMBL" id="NIRT01000036">
    <property type="protein sequence ID" value="PYD65283.1"/>
    <property type="molecule type" value="Genomic_DNA"/>
</dbReference>
<name>A0ABX5P9W5_9PROT</name>
<accession>A0ABX5P9W5</accession>
<dbReference type="Pfam" id="PF12728">
    <property type="entry name" value="HTH_17"/>
    <property type="match status" value="1"/>
</dbReference>
<dbReference type="InterPro" id="IPR010093">
    <property type="entry name" value="SinI_DNA-bd"/>
</dbReference>
<proteinExistence type="predicted"/>
<dbReference type="NCBIfam" id="TIGR01764">
    <property type="entry name" value="excise"/>
    <property type="match status" value="1"/>
</dbReference>
<evidence type="ECO:0000313" key="2">
    <source>
        <dbReference type="EMBL" id="PYD65283.1"/>
    </source>
</evidence>
<protein>
    <recommendedName>
        <fullName evidence="1">Helix-turn-helix domain-containing protein</fullName>
    </recommendedName>
</protein>
<dbReference type="SUPFAM" id="SSF46955">
    <property type="entry name" value="Putative DNA-binding domain"/>
    <property type="match status" value="1"/>
</dbReference>
<organism evidence="2 3">
    <name type="scientific">Komagataeibacter nataicola</name>
    <dbReference type="NCBI Taxonomy" id="265960"/>
    <lineage>
        <taxon>Bacteria</taxon>
        <taxon>Pseudomonadati</taxon>
        <taxon>Pseudomonadota</taxon>
        <taxon>Alphaproteobacteria</taxon>
        <taxon>Acetobacterales</taxon>
        <taxon>Acetobacteraceae</taxon>
        <taxon>Komagataeibacter</taxon>
    </lineage>
</organism>
<comment type="caution">
    <text evidence="2">The sequence shown here is derived from an EMBL/GenBank/DDBJ whole genome shotgun (WGS) entry which is preliminary data.</text>
</comment>
<sequence length="106" mass="11992">MIQMGELPEKRLRIADVATAWDCSHQHVRNLIKRGELPAIRIGSLFRIRPDDVVAYENREKCQTDQPRLTASQSETVISTPSGGILSEARDVFRLGQKIGQQQHAR</sequence>
<gene>
    <name evidence="2" type="ORF">CDI09_14585</name>
</gene>
<reference evidence="2 3" key="1">
    <citation type="submission" date="2017-06" db="EMBL/GenBank/DDBJ databases">
        <title>A draft genome sequence of Komagataeibacter nataicola LMG 1536.</title>
        <authorList>
            <person name="Skraban J."/>
            <person name="Cleenwerck I."/>
            <person name="Vandamme P."/>
            <person name="Trcek J."/>
        </authorList>
    </citation>
    <scope>NUCLEOTIDE SEQUENCE [LARGE SCALE GENOMIC DNA]</scope>
    <source>
        <strain evidence="2 3">LMG 1536</strain>
    </source>
</reference>
<dbReference type="InterPro" id="IPR009061">
    <property type="entry name" value="DNA-bd_dom_put_sf"/>
</dbReference>
<keyword evidence="3" id="KW-1185">Reference proteome</keyword>
<evidence type="ECO:0000259" key="1">
    <source>
        <dbReference type="Pfam" id="PF12728"/>
    </source>
</evidence>
<evidence type="ECO:0000313" key="3">
    <source>
        <dbReference type="Proteomes" id="UP000247512"/>
    </source>
</evidence>
<feature type="domain" description="Helix-turn-helix" evidence="1">
    <location>
        <begin position="12"/>
        <end position="58"/>
    </location>
</feature>
<dbReference type="InterPro" id="IPR041657">
    <property type="entry name" value="HTH_17"/>
</dbReference>
<dbReference type="Proteomes" id="UP000247512">
    <property type="component" value="Unassembled WGS sequence"/>
</dbReference>